<feature type="region of interest" description="Disordered" evidence="1">
    <location>
        <begin position="72"/>
        <end position="93"/>
    </location>
</feature>
<organism evidence="2 3">
    <name type="scientific">Liparis tanakae</name>
    <name type="common">Tanaka's snailfish</name>
    <dbReference type="NCBI Taxonomy" id="230148"/>
    <lineage>
        <taxon>Eukaryota</taxon>
        <taxon>Metazoa</taxon>
        <taxon>Chordata</taxon>
        <taxon>Craniata</taxon>
        <taxon>Vertebrata</taxon>
        <taxon>Euteleostomi</taxon>
        <taxon>Actinopterygii</taxon>
        <taxon>Neopterygii</taxon>
        <taxon>Teleostei</taxon>
        <taxon>Neoteleostei</taxon>
        <taxon>Acanthomorphata</taxon>
        <taxon>Eupercaria</taxon>
        <taxon>Perciformes</taxon>
        <taxon>Cottioidei</taxon>
        <taxon>Cottales</taxon>
        <taxon>Liparidae</taxon>
        <taxon>Liparis</taxon>
    </lineage>
</organism>
<comment type="caution">
    <text evidence="2">The sequence shown here is derived from an EMBL/GenBank/DDBJ whole genome shotgun (WGS) entry which is preliminary data.</text>
</comment>
<reference evidence="2 3" key="1">
    <citation type="submission" date="2019-03" db="EMBL/GenBank/DDBJ databases">
        <title>First draft genome of Liparis tanakae, snailfish: a comprehensive survey of snailfish specific genes.</title>
        <authorList>
            <person name="Kim W."/>
            <person name="Song I."/>
            <person name="Jeong J.-H."/>
            <person name="Kim D."/>
            <person name="Kim S."/>
            <person name="Ryu S."/>
            <person name="Song J.Y."/>
            <person name="Lee S.K."/>
        </authorList>
    </citation>
    <scope>NUCLEOTIDE SEQUENCE [LARGE SCALE GENOMIC DNA]</scope>
    <source>
        <tissue evidence="2">Muscle</tissue>
    </source>
</reference>
<feature type="compositionally biased region" description="Polar residues" evidence="1">
    <location>
        <begin position="1"/>
        <end position="12"/>
    </location>
</feature>
<feature type="region of interest" description="Disordered" evidence="1">
    <location>
        <begin position="1"/>
        <end position="25"/>
    </location>
</feature>
<keyword evidence="3" id="KW-1185">Reference proteome</keyword>
<evidence type="ECO:0000313" key="3">
    <source>
        <dbReference type="Proteomes" id="UP000314294"/>
    </source>
</evidence>
<name>A0A4Z2J1A9_9TELE</name>
<sequence>MDVTEQRVSSQVKAAGASPNPTPPHYLTAAPALPNPFPRSLVKRTKLENNTVQLTNTITCRLHLAVAIKAPPRSEDGVSRPITTRMRPIVAAR</sequence>
<dbReference type="EMBL" id="SRLO01000031">
    <property type="protein sequence ID" value="TNN83817.1"/>
    <property type="molecule type" value="Genomic_DNA"/>
</dbReference>
<dbReference type="Proteomes" id="UP000314294">
    <property type="component" value="Unassembled WGS sequence"/>
</dbReference>
<protein>
    <submittedName>
        <fullName evidence="2">Uncharacterized protein</fullName>
    </submittedName>
</protein>
<evidence type="ECO:0000256" key="1">
    <source>
        <dbReference type="SAM" id="MobiDB-lite"/>
    </source>
</evidence>
<accession>A0A4Z2J1A9</accession>
<proteinExistence type="predicted"/>
<evidence type="ECO:0000313" key="2">
    <source>
        <dbReference type="EMBL" id="TNN83817.1"/>
    </source>
</evidence>
<gene>
    <name evidence="2" type="ORF">EYF80_005993</name>
</gene>
<dbReference type="AlphaFoldDB" id="A0A4Z2J1A9"/>